<dbReference type="EMBL" id="JBAFVH010000001">
    <property type="protein sequence ID" value="MFG1370683.1"/>
    <property type="molecule type" value="Genomic_DNA"/>
</dbReference>
<sequence>MLLTEDPDFIAATSYARTSEVTLPAGLGWGASPYPITGVGYRNVAGVRKGYVSGYSPWAAAEYQSTRNGPQIYMSLTGSDSTGAGTSGSPYATPSKAITVANAGGQPATVWVPGNLYQRNANGGWLGAVMPTVPICFMAYGGIVQMGSIDNYTWTVNGTYSNVHQTARSNAASVYDPSQRDRFGNAVMYRQVTSLARCAAIPGSWYTDNVTVYVNPFDDTAVTNYNASIYIKGDTWDFAFGANPQHLFFDAADEISSWDMRGCRIRVRGSAYGAAPKTVAMRRVSCRYGGFSTTDYWNAFGTDNWWGLVWFEECYGARAAVDCFNFHNTLATKPLFAVTLNCTGRDPGVFGAISSGSNNGWTSHENVIGLDVAGDYEYCQGRTLATIGTTKTVAHGSRFAKDRGDFYLPGGVGTNQPTEVATLDTAQIWLSECELSPDAPNAYAINAGGGTSIFLRNMPGVRGRVSGNVGTW</sequence>
<protein>
    <submittedName>
        <fullName evidence="1">Uncharacterized protein</fullName>
    </submittedName>
</protein>
<evidence type="ECO:0000313" key="2">
    <source>
        <dbReference type="Proteomes" id="UP001604002"/>
    </source>
</evidence>
<name>A0ABW6ZSF1_9HYPH</name>
<dbReference type="Gene3D" id="2.160.20.10">
    <property type="entry name" value="Single-stranded right-handed beta-helix, Pectin lyase-like"/>
    <property type="match status" value="1"/>
</dbReference>
<organism evidence="1 2">
    <name type="scientific">Xanthobacter oligotrophicus</name>
    <dbReference type="NCBI Taxonomy" id="2607286"/>
    <lineage>
        <taxon>Bacteria</taxon>
        <taxon>Pseudomonadati</taxon>
        <taxon>Pseudomonadota</taxon>
        <taxon>Alphaproteobacteria</taxon>
        <taxon>Hyphomicrobiales</taxon>
        <taxon>Xanthobacteraceae</taxon>
        <taxon>Xanthobacter</taxon>
    </lineage>
</organism>
<comment type="caution">
    <text evidence="1">The sequence shown here is derived from an EMBL/GenBank/DDBJ whole genome shotgun (WGS) entry which is preliminary data.</text>
</comment>
<dbReference type="InterPro" id="IPR012334">
    <property type="entry name" value="Pectin_lyas_fold"/>
</dbReference>
<proteinExistence type="predicted"/>
<dbReference type="RefSeq" id="WP_393990771.1">
    <property type="nucleotide sequence ID" value="NZ_JBAFVH010000001.1"/>
</dbReference>
<gene>
    <name evidence="1" type="ORF">V5F32_00740</name>
</gene>
<evidence type="ECO:0000313" key="1">
    <source>
        <dbReference type="EMBL" id="MFG1370683.1"/>
    </source>
</evidence>
<dbReference type="Proteomes" id="UP001604002">
    <property type="component" value="Unassembled WGS sequence"/>
</dbReference>
<accession>A0ABW6ZSF1</accession>
<keyword evidence="2" id="KW-1185">Reference proteome</keyword>
<reference evidence="1 2" key="1">
    <citation type="submission" date="2024-02" db="EMBL/GenBank/DDBJ databases">
        <title>Expansion and revision of Xanthobacter and proposal of Roseixanthobacter gen. nov.</title>
        <authorList>
            <person name="Soltysiak M.P.M."/>
            <person name="Jalihal A."/>
            <person name="Ory A."/>
            <person name="Chrisophersen C."/>
            <person name="Lee A.D."/>
            <person name="Boulton J."/>
            <person name="Springer M."/>
        </authorList>
    </citation>
    <scope>NUCLEOTIDE SEQUENCE [LARGE SCALE GENOMIC DNA]</scope>
    <source>
        <strain evidence="1 2">23A</strain>
    </source>
</reference>